<keyword evidence="1" id="KW-1133">Transmembrane helix</keyword>
<feature type="transmembrane region" description="Helical" evidence="1">
    <location>
        <begin position="43"/>
        <end position="64"/>
    </location>
</feature>
<keyword evidence="1" id="KW-0472">Membrane</keyword>
<sequence length="133" mass="14284">MRVVAAILVPWIVWGLLDTVVYMGALQVSPDSFGVDGEPLTVAMLAVFLVLRAVYSILAGWIAGRLSGGLGRAPRAVTLLLLLTGIVAQLVNRGMYPLWYHLVFLASIVPCITLGLRLGANSNAQLDAQRREA</sequence>
<gene>
    <name evidence="2" type="ORF">KDA27_21910</name>
</gene>
<keyword evidence="1" id="KW-0812">Transmembrane</keyword>
<name>A0A956SHH7_UNCEI</name>
<evidence type="ECO:0000313" key="2">
    <source>
        <dbReference type="EMBL" id="MCA9758468.1"/>
    </source>
</evidence>
<evidence type="ECO:0000256" key="1">
    <source>
        <dbReference type="SAM" id="Phobius"/>
    </source>
</evidence>
<dbReference type="EMBL" id="JAGQHS010000176">
    <property type="protein sequence ID" value="MCA9758468.1"/>
    <property type="molecule type" value="Genomic_DNA"/>
</dbReference>
<feature type="transmembrane region" description="Helical" evidence="1">
    <location>
        <begin position="98"/>
        <end position="120"/>
    </location>
</feature>
<evidence type="ECO:0000313" key="3">
    <source>
        <dbReference type="Proteomes" id="UP000739538"/>
    </source>
</evidence>
<reference evidence="2" key="2">
    <citation type="journal article" date="2021" name="Microbiome">
        <title>Successional dynamics and alternative stable states in a saline activated sludge microbial community over 9 years.</title>
        <authorList>
            <person name="Wang Y."/>
            <person name="Ye J."/>
            <person name="Ju F."/>
            <person name="Liu L."/>
            <person name="Boyd J.A."/>
            <person name="Deng Y."/>
            <person name="Parks D.H."/>
            <person name="Jiang X."/>
            <person name="Yin X."/>
            <person name="Woodcroft B.J."/>
            <person name="Tyson G.W."/>
            <person name="Hugenholtz P."/>
            <person name="Polz M.F."/>
            <person name="Zhang T."/>
        </authorList>
    </citation>
    <scope>NUCLEOTIDE SEQUENCE</scope>
    <source>
        <strain evidence="2">HKST-UBA02</strain>
    </source>
</reference>
<comment type="caution">
    <text evidence="2">The sequence shown here is derived from an EMBL/GenBank/DDBJ whole genome shotgun (WGS) entry which is preliminary data.</text>
</comment>
<dbReference type="AlphaFoldDB" id="A0A956SHH7"/>
<reference evidence="2" key="1">
    <citation type="submission" date="2020-04" db="EMBL/GenBank/DDBJ databases">
        <authorList>
            <person name="Zhang T."/>
        </authorList>
    </citation>
    <scope>NUCLEOTIDE SEQUENCE</scope>
    <source>
        <strain evidence="2">HKST-UBA02</strain>
    </source>
</reference>
<dbReference type="Proteomes" id="UP000739538">
    <property type="component" value="Unassembled WGS sequence"/>
</dbReference>
<organism evidence="2 3">
    <name type="scientific">Eiseniibacteriota bacterium</name>
    <dbReference type="NCBI Taxonomy" id="2212470"/>
    <lineage>
        <taxon>Bacteria</taxon>
        <taxon>Candidatus Eiseniibacteriota</taxon>
    </lineage>
</organism>
<protein>
    <submittedName>
        <fullName evidence="2">Uncharacterized protein</fullName>
    </submittedName>
</protein>
<proteinExistence type="predicted"/>
<accession>A0A956SHH7</accession>
<feature type="transmembrane region" description="Helical" evidence="1">
    <location>
        <begin position="76"/>
        <end position="92"/>
    </location>
</feature>